<proteinExistence type="predicted"/>
<accession>F0X253</accession>
<gene>
    <name evidence="1" type="primary">AlNc14C837G12563</name>
    <name evidence="1" type="ORF">ALNC14_140700</name>
</gene>
<protein>
    <submittedName>
        <fullName evidence="1">AlNc14C837G12563 protein</fullName>
    </submittedName>
</protein>
<organism evidence="1">
    <name type="scientific">Albugo laibachii Nc14</name>
    <dbReference type="NCBI Taxonomy" id="890382"/>
    <lineage>
        <taxon>Eukaryota</taxon>
        <taxon>Sar</taxon>
        <taxon>Stramenopiles</taxon>
        <taxon>Oomycota</taxon>
        <taxon>Peronosporomycetes</taxon>
        <taxon>Albuginales</taxon>
        <taxon>Albuginaceae</taxon>
        <taxon>Albugo</taxon>
    </lineage>
</organism>
<name>F0X253_9STRA</name>
<reference evidence="1" key="2">
    <citation type="submission" date="2011-02" db="EMBL/GenBank/DDBJ databases">
        <authorList>
            <person name="MacLean D."/>
        </authorList>
    </citation>
    <scope>NUCLEOTIDE SEQUENCE</scope>
</reference>
<sequence>MGSSNKKFPSKIEGFCEMKEEWQPTLKYPYEGTFARVWSDLEYGFDCSQRDRSERAWQWYVCNLVLLGHYRTGFMELGMVKFS</sequence>
<dbReference type="HOGENOM" id="CLU_2547313_0_0_1"/>
<evidence type="ECO:0000313" key="1">
    <source>
        <dbReference type="EMBL" id="CCA27926.1"/>
    </source>
</evidence>
<dbReference type="EMBL" id="FR824746">
    <property type="protein sequence ID" value="CCA27926.1"/>
    <property type="molecule type" value="Genomic_DNA"/>
</dbReference>
<reference evidence="1" key="1">
    <citation type="journal article" date="2011" name="PLoS Biol.">
        <title>Gene gain and loss during evolution of obligate parasitism in the white rust pathogen of Arabidopsis thaliana.</title>
        <authorList>
            <person name="Kemen E."/>
            <person name="Gardiner A."/>
            <person name="Schultz-Larsen T."/>
            <person name="Kemen A.C."/>
            <person name="Balmuth A.L."/>
            <person name="Robert-Seilaniantz A."/>
            <person name="Bailey K."/>
            <person name="Holub E."/>
            <person name="Studholme D.J."/>
            <person name="Maclean D."/>
            <person name="Jones J.D."/>
        </authorList>
    </citation>
    <scope>NUCLEOTIDE SEQUENCE</scope>
</reference>
<dbReference type="AlphaFoldDB" id="F0X253"/>